<organism evidence="1 2">
    <name type="scientific">Celeribacter marinus</name>
    <dbReference type="NCBI Taxonomy" id="1397108"/>
    <lineage>
        <taxon>Bacteria</taxon>
        <taxon>Pseudomonadati</taxon>
        <taxon>Pseudomonadota</taxon>
        <taxon>Alphaproteobacteria</taxon>
        <taxon>Rhodobacterales</taxon>
        <taxon>Roseobacteraceae</taxon>
        <taxon>Celeribacter</taxon>
    </lineage>
</organism>
<dbReference type="KEGG" id="cmar:IMCC12053_1636"/>
<dbReference type="OrthoDB" id="7665031at2"/>
<keyword evidence="2" id="KW-1185">Reference proteome</keyword>
<dbReference type="AlphaFoldDB" id="A0A0N9ZGC6"/>
<reference evidence="1 2" key="1">
    <citation type="submission" date="2015-05" db="EMBL/GenBank/DDBJ databases">
        <authorList>
            <person name="Wang D.B."/>
            <person name="Wang M."/>
        </authorList>
    </citation>
    <scope>NUCLEOTIDE SEQUENCE [LARGE SCALE GENOMIC DNA]</scope>
    <source>
        <strain evidence="1 2">IMCC 12053</strain>
    </source>
</reference>
<accession>A0A0N9ZGC6</accession>
<dbReference type="EMBL" id="CP012023">
    <property type="protein sequence ID" value="ALI55583.1"/>
    <property type="molecule type" value="Genomic_DNA"/>
</dbReference>
<gene>
    <name evidence="1" type="ORF">IMCC12053_1636</name>
</gene>
<evidence type="ECO:0000313" key="1">
    <source>
        <dbReference type="EMBL" id="ALI55583.1"/>
    </source>
</evidence>
<proteinExistence type="predicted"/>
<sequence length="178" mass="19592">MKMIYVAMAAMVFAAGACAEGYWEYGSWRVTTVEHDTQEDLLRFCIASTGGDGEPSVFVEFMDHDAGPPDAYPSVVFTETAPRGFQTQMQDSMTGYVIFDSYERADAAPFTYVDEDGFAMARVRFDDSQWMLQRMQANGRMDLVVAGRPVMAAQLNGFTAAYLKAADECGFTGVGVVE</sequence>
<dbReference type="Proteomes" id="UP000064920">
    <property type="component" value="Chromosome"/>
</dbReference>
<dbReference type="PROSITE" id="PS51257">
    <property type="entry name" value="PROKAR_LIPOPROTEIN"/>
    <property type="match status" value="1"/>
</dbReference>
<dbReference type="RefSeq" id="WP_062217717.1">
    <property type="nucleotide sequence ID" value="NZ_CP012023.1"/>
</dbReference>
<evidence type="ECO:0000313" key="2">
    <source>
        <dbReference type="Proteomes" id="UP000064920"/>
    </source>
</evidence>
<dbReference type="PATRIC" id="fig|1397108.4.peg.1670"/>
<name>A0A0N9ZGC6_9RHOB</name>
<protein>
    <submittedName>
        <fullName evidence="1">Uncharacterized protein</fullName>
    </submittedName>
</protein>